<feature type="domain" description="MOSC" evidence="1">
    <location>
        <begin position="36"/>
        <end position="170"/>
    </location>
</feature>
<dbReference type="GO" id="GO:0030151">
    <property type="term" value="F:molybdenum ion binding"/>
    <property type="evidence" value="ECO:0007669"/>
    <property type="project" value="InterPro"/>
</dbReference>
<evidence type="ECO:0000313" key="2">
    <source>
        <dbReference type="EMBL" id="MCF4006697.1"/>
    </source>
</evidence>
<keyword evidence="3" id="KW-1185">Reference proteome</keyword>
<dbReference type="InterPro" id="IPR052353">
    <property type="entry name" value="Benzoxazolinone_Detox_Enz"/>
</dbReference>
<dbReference type="InterPro" id="IPR005302">
    <property type="entry name" value="MoCF_Sase_C"/>
</dbReference>
<protein>
    <submittedName>
        <fullName evidence="2">MOSC domain-containing protein</fullName>
    </submittedName>
</protein>
<dbReference type="EMBL" id="JAKGSI010000002">
    <property type="protein sequence ID" value="MCF4006697.1"/>
    <property type="molecule type" value="Genomic_DNA"/>
</dbReference>
<dbReference type="SUPFAM" id="SSF50800">
    <property type="entry name" value="PK beta-barrel domain-like"/>
    <property type="match status" value="1"/>
</dbReference>
<dbReference type="PANTHER" id="PTHR30212">
    <property type="entry name" value="PROTEIN YIIM"/>
    <property type="match status" value="1"/>
</dbReference>
<gene>
    <name evidence="2" type="ORF">L1O03_05825</name>
</gene>
<organism evidence="2 3">
    <name type="scientific">Corynebacterium uropygiale</name>
    <dbReference type="NCBI Taxonomy" id="1775911"/>
    <lineage>
        <taxon>Bacteria</taxon>
        <taxon>Bacillati</taxon>
        <taxon>Actinomycetota</taxon>
        <taxon>Actinomycetes</taxon>
        <taxon>Mycobacteriales</taxon>
        <taxon>Corynebacteriaceae</taxon>
        <taxon>Corynebacterium</taxon>
    </lineage>
</organism>
<accession>A0A9X1U7F3</accession>
<dbReference type="Proteomes" id="UP001139336">
    <property type="component" value="Unassembled WGS sequence"/>
</dbReference>
<dbReference type="AlphaFoldDB" id="A0A9X1U7F3"/>
<reference evidence="2" key="1">
    <citation type="submission" date="2022-01" db="EMBL/GenBank/DDBJ databases">
        <title>Corynebacterium sp. nov isolated from isolated from the feces of the greater white-fronted geese (Anser albifrons) at Poyang Lake, PR China.</title>
        <authorList>
            <person name="Liu Q."/>
        </authorList>
    </citation>
    <scope>NUCLEOTIDE SEQUENCE</scope>
    <source>
        <strain evidence="2">JCM 32435</strain>
    </source>
</reference>
<comment type="caution">
    <text evidence="2">The sequence shown here is derived from an EMBL/GenBank/DDBJ whole genome shotgun (WGS) entry which is preliminary data.</text>
</comment>
<dbReference type="RefSeq" id="WP_236118479.1">
    <property type="nucleotide sequence ID" value="NZ_JAKGSI010000002.1"/>
</dbReference>
<name>A0A9X1U7F3_9CORY</name>
<evidence type="ECO:0000313" key="3">
    <source>
        <dbReference type="Proteomes" id="UP001139336"/>
    </source>
</evidence>
<proteinExistence type="predicted"/>
<evidence type="ECO:0000259" key="1">
    <source>
        <dbReference type="PROSITE" id="PS51340"/>
    </source>
</evidence>
<dbReference type="Gene3D" id="2.40.33.20">
    <property type="entry name" value="PK beta-barrel domain-like"/>
    <property type="match status" value="1"/>
</dbReference>
<sequence length="214" mass="23028">MVAHILSTNCAVPQPDPGGADRVSGIEKKPVEFLEISAPGPHYGDGSGVKGDVIGDTKHHGGADKAVYAFESEELAYWEERLGRPCPPGSFGENLTLSGIDASTLVINQELECGSTRLQVSVPRTPCRTFAGWMGVPGWLALFTEHGRAGSYFRVLRPGVIRPGDQLILGDAPSHGITMGMAFRAKMGDRECARAVVEANCLPTLHHEQLQRRL</sequence>
<dbReference type="GO" id="GO:0030170">
    <property type="term" value="F:pyridoxal phosphate binding"/>
    <property type="evidence" value="ECO:0007669"/>
    <property type="project" value="InterPro"/>
</dbReference>
<dbReference type="GO" id="GO:0003824">
    <property type="term" value="F:catalytic activity"/>
    <property type="evidence" value="ECO:0007669"/>
    <property type="project" value="InterPro"/>
</dbReference>
<dbReference type="Pfam" id="PF03473">
    <property type="entry name" value="MOSC"/>
    <property type="match status" value="1"/>
</dbReference>
<dbReference type="InterPro" id="IPR011037">
    <property type="entry name" value="Pyrv_Knase-like_insert_dom_sf"/>
</dbReference>
<dbReference type="PROSITE" id="PS51340">
    <property type="entry name" value="MOSC"/>
    <property type="match status" value="1"/>
</dbReference>
<dbReference type="PANTHER" id="PTHR30212:SF2">
    <property type="entry name" value="PROTEIN YIIM"/>
    <property type="match status" value="1"/>
</dbReference>